<evidence type="ECO:0000313" key="2">
    <source>
        <dbReference type="Proteomes" id="UP000054937"/>
    </source>
</evidence>
<dbReference type="AlphaFoldDB" id="A0A0V0QJZ5"/>
<accession>A0A0V0QJZ5</accession>
<comment type="caution">
    <text evidence="1">The sequence shown here is derived from an EMBL/GenBank/DDBJ whole genome shotgun (WGS) entry which is preliminary data.</text>
</comment>
<keyword evidence="2" id="KW-1185">Reference proteome</keyword>
<name>A0A0V0QJZ5_PSEPJ</name>
<sequence>MHPLQRSHYTNNPQSIYYNKKTGYIYDQNKIPQTSPILNNNSLMGNSGIYNSQSQIEKSYIQPSNVSYSDIYNQSTNSGAKLTQSNLIASKPRVYMNESYRDEIFGLGMSNVHSVSSLRHSVPRYPVQYQKRWKPIQYEGFDPDEWKPKSIFISKQEKINIEKSKGPGLVKGATMTNLKRAELDEQWRGNPGPGQYERPILKDKFQLKLEQIKKRREQDRKLQLGSYNNRYNLLGKNLGGDQQIQNNNNHQYQNGYYRQNQNQVNSYKVAQRNNSVNQYDYRGRY</sequence>
<evidence type="ECO:0000313" key="1">
    <source>
        <dbReference type="EMBL" id="KRX02507.1"/>
    </source>
</evidence>
<dbReference type="InParanoid" id="A0A0V0QJZ5"/>
<proteinExistence type="predicted"/>
<dbReference type="EMBL" id="LDAU01000154">
    <property type="protein sequence ID" value="KRX02507.1"/>
    <property type="molecule type" value="Genomic_DNA"/>
</dbReference>
<gene>
    <name evidence="1" type="ORF">PPERSA_11847</name>
</gene>
<organism evidence="1 2">
    <name type="scientific">Pseudocohnilembus persalinus</name>
    <name type="common">Ciliate</name>
    <dbReference type="NCBI Taxonomy" id="266149"/>
    <lineage>
        <taxon>Eukaryota</taxon>
        <taxon>Sar</taxon>
        <taxon>Alveolata</taxon>
        <taxon>Ciliophora</taxon>
        <taxon>Intramacronucleata</taxon>
        <taxon>Oligohymenophorea</taxon>
        <taxon>Scuticociliatia</taxon>
        <taxon>Philasterida</taxon>
        <taxon>Pseudocohnilembidae</taxon>
        <taxon>Pseudocohnilembus</taxon>
    </lineage>
</organism>
<dbReference type="Proteomes" id="UP000054937">
    <property type="component" value="Unassembled WGS sequence"/>
</dbReference>
<protein>
    <submittedName>
        <fullName evidence="1">Uncharacterized protein</fullName>
    </submittedName>
</protein>
<reference evidence="1 2" key="1">
    <citation type="journal article" date="2015" name="Sci. Rep.">
        <title>Genome of the facultative scuticociliatosis pathogen Pseudocohnilembus persalinus provides insight into its virulence through horizontal gene transfer.</title>
        <authorList>
            <person name="Xiong J."/>
            <person name="Wang G."/>
            <person name="Cheng J."/>
            <person name="Tian M."/>
            <person name="Pan X."/>
            <person name="Warren A."/>
            <person name="Jiang C."/>
            <person name="Yuan D."/>
            <person name="Miao W."/>
        </authorList>
    </citation>
    <scope>NUCLEOTIDE SEQUENCE [LARGE SCALE GENOMIC DNA]</scope>
    <source>
        <strain evidence="1">36N120E</strain>
    </source>
</reference>